<evidence type="ECO:0000256" key="3">
    <source>
        <dbReference type="ARBA" id="ARBA00022729"/>
    </source>
</evidence>
<dbReference type="Pfam" id="PF01103">
    <property type="entry name" value="Omp85"/>
    <property type="match status" value="1"/>
</dbReference>
<feature type="domain" description="Bacterial surface antigen (D15)" evidence="6">
    <location>
        <begin position="372"/>
        <end position="734"/>
    </location>
</feature>
<dbReference type="PANTHER" id="PTHR12815">
    <property type="entry name" value="SORTING AND ASSEMBLY MACHINERY SAMM50 PROTEIN FAMILY MEMBER"/>
    <property type="match status" value="1"/>
</dbReference>
<organism evidence="7 8">
    <name type="scientific">Plebeiibacterium sediminum</name>
    <dbReference type="NCBI Taxonomy" id="2992112"/>
    <lineage>
        <taxon>Bacteria</taxon>
        <taxon>Pseudomonadati</taxon>
        <taxon>Bacteroidota</taxon>
        <taxon>Bacteroidia</taxon>
        <taxon>Marinilabiliales</taxon>
        <taxon>Marinilabiliaceae</taxon>
        <taxon>Plebeiibacterium</taxon>
    </lineage>
</organism>
<dbReference type="PANTHER" id="PTHR12815:SF47">
    <property type="entry name" value="TRANSLOCATION AND ASSEMBLY MODULE SUBUNIT TAMA"/>
    <property type="match status" value="1"/>
</dbReference>
<name>A0AAE3SFU4_9BACT</name>
<keyword evidence="5" id="KW-0998">Cell outer membrane</keyword>
<accession>A0AAE3SFU4</accession>
<dbReference type="PROSITE" id="PS51257">
    <property type="entry name" value="PROKAR_LIPOPROTEIN"/>
    <property type="match status" value="1"/>
</dbReference>
<gene>
    <name evidence="7" type="ORF">OM075_15170</name>
</gene>
<dbReference type="Gene3D" id="2.40.160.50">
    <property type="entry name" value="membrane protein fhac: a member of the omp85/tpsb transporter family"/>
    <property type="match status" value="1"/>
</dbReference>
<keyword evidence="4" id="KW-0472">Membrane</keyword>
<dbReference type="Proteomes" id="UP001209229">
    <property type="component" value="Unassembled WGS sequence"/>
</dbReference>
<sequence>MIRRNNIYGFLWLALLFLSSCSTTRKLGENQFLYKGDKIVIEPSNDLEETPNIEAIDQYVIPEPNRKFLKLVPIKLWFYNLAGDSVPSKGFRNWMKNKLGEPPVIHKSYYVETSKKEISSALNNQGFFNHSIQEELKKRGKKVKILYKISVEDPFLVDTLIYPEVADSLTLYLSRARAKSIIKSGQIYNLDVLKAERNRLVTYLKNNGFYFASPNYLLFKADTLSTERNHMDLVLDAKSAMPNDARYQYRINNVLVYHDFVSSKSEPYDTIQQGDLKHIFIKEPVVKPKVISRSVFFKKGHLYNENDYRLTLQKLTNLNVFKFVNIKIDKDTSSVNQKLLNVSIFLNSALPKSLSAEVEAVSKSNDYVGPGLTLSYLERNLYQSASSLQFNVSSNYETQFNQSKRNINSFEVGTDVEVTIPKLLIPFVNSDRLGSKKFRPETSITAGYSYSGMTDIFNLHSLDLSFGYNWQETKTKTHELDLVSLNYTHINTKSDWADIYDYIDESLQEQFILGLKYTFTFNDQHLKSKFINTYFSASSEFAGNTLSLLHSAFNFGKDYEDRPSEIFGTAYSQYAKFDGDLRLYHSFSRKSKIVGRVAAGVAIPYGNSEYMPYNKQFYTGGASSLRAFPSRSVGPGSYVAPESLQNTIGLEQAGDIKLEANLEYRFDLISYLKGAMFVDAGNVWLLHKNEELEGGEFSFSNFTDQIAVGTGLGLRLDASFFVLRLDVAFPIRNPYPINGKNWVLDQVDFGSSRWRKDNLVFNIAFGYPF</sequence>
<comment type="subcellular location">
    <subcellularLocation>
        <location evidence="1">Membrane</location>
    </subcellularLocation>
</comment>
<dbReference type="InterPro" id="IPR000184">
    <property type="entry name" value="Bac_surfAg_D15"/>
</dbReference>
<evidence type="ECO:0000259" key="6">
    <source>
        <dbReference type="Pfam" id="PF01103"/>
    </source>
</evidence>
<dbReference type="EMBL" id="JAPDPJ010000037">
    <property type="protein sequence ID" value="MCW3787815.1"/>
    <property type="molecule type" value="Genomic_DNA"/>
</dbReference>
<keyword evidence="8" id="KW-1185">Reference proteome</keyword>
<keyword evidence="2" id="KW-0812">Transmembrane</keyword>
<dbReference type="Gene3D" id="3.10.20.310">
    <property type="entry name" value="membrane protein fhac"/>
    <property type="match status" value="1"/>
</dbReference>
<reference evidence="7" key="1">
    <citation type="submission" date="2022-10" db="EMBL/GenBank/DDBJ databases">
        <authorList>
            <person name="Yu W.X."/>
        </authorList>
    </citation>
    <scope>NUCLEOTIDE SEQUENCE</scope>
    <source>
        <strain evidence="7">AAT</strain>
    </source>
</reference>
<evidence type="ECO:0000256" key="1">
    <source>
        <dbReference type="ARBA" id="ARBA00004370"/>
    </source>
</evidence>
<comment type="caution">
    <text evidence="7">The sequence shown here is derived from an EMBL/GenBank/DDBJ whole genome shotgun (WGS) entry which is preliminary data.</text>
</comment>
<dbReference type="RefSeq" id="WP_301191379.1">
    <property type="nucleotide sequence ID" value="NZ_JAPDPJ010000037.1"/>
</dbReference>
<evidence type="ECO:0000313" key="7">
    <source>
        <dbReference type="EMBL" id="MCW3787815.1"/>
    </source>
</evidence>
<dbReference type="GO" id="GO:0019867">
    <property type="term" value="C:outer membrane"/>
    <property type="evidence" value="ECO:0007669"/>
    <property type="project" value="InterPro"/>
</dbReference>
<evidence type="ECO:0000256" key="2">
    <source>
        <dbReference type="ARBA" id="ARBA00022692"/>
    </source>
</evidence>
<evidence type="ECO:0000256" key="4">
    <source>
        <dbReference type="ARBA" id="ARBA00023136"/>
    </source>
</evidence>
<proteinExistence type="predicted"/>
<evidence type="ECO:0000313" key="8">
    <source>
        <dbReference type="Proteomes" id="UP001209229"/>
    </source>
</evidence>
<protein>
    <submittedName>
        <fullName evidence="7">BamA/TamA family outer membrane protein</fullName>
    </submittedName>
</protein>
<dbReference type="AlphaFoldDB" id="A0AAE3SFU4"/>
<evidence type="ECO:0000256" key="5">
    <source>
        <dbReference type="ARBA" id="ARBA00023237"/>
    </source>
</evidence>
<keyword evidence="3" id="KW-0732">Signal</keyword>
<dbReference type="InterPro" id="IPR039910">
    <property type="entry name" value="D15-like"/>
</dbReference>